<dbReference type="SUPFAM" id="SSF56219">
    <property type="entry name" value="DNase I-like"/>
    <property type="match status" value="1"/>
</dbReference>
<dbReference type="Gene3D" id="3.30.420.10">
    <property type="entry name" value="Ribonuclease H-like superfamily/Ribonuclease H"/>
    <property type="match status" value="1"/>
</dbReference>
<feature type="region of interest" description="Disordered" evidence="1">
    <location>
        <begin position="534"/>
        <end position="613"/>
    </location>
</feature>
<evidence type="ECO:0000256" key="1">
    <source>
        <dbReference type="SAM" id="MobiDB-lite"/>
    </source>
</evidence>
<gene>
    <name evidence="3" type="ORF">AK812_SmicGene28256</name>
</gene>
<dbReference type="EMBL" id="LSRX01000723">
    <property type="protein sequence ID" value="OLP90216.1"/>
    <property type="molecule type" value="Genomic_DNA"/>
</dbReference>
<dbReference type="OrthoDB" id="414946at2759"/>
<organism evidence="3 4">
    <name type="scientific">Symbiodinium microadriaticum</name>
    <name type="common">Dinoflagellate</name>
    <name type="synonym">Zooxanthella microadriatica</name>
    <dbReference type="NCBI Taxonomy" id="2951"/>
    <lineage>
        <taxon>Eukaryota</taxon>
        <taxon>Sar</taxon>
        <taxon>Alveolata</taxon>
        <taxon>Dinophyceae</taxon>
        <taxon>Suessiales</taxon>
        <taxon>Symbiodiniaceae</taxon>
        <taxon>Symbiodinium</taxon>
    </lineage>
</organism>
<accession>A0A1Q9D534</accession>
<reference evidence="3 4" key="1">
    <citation type="submission" date="2016-02" db="EMBL/GenBank/DDBJ databases">
        <title>Genome analysis of coral dinoflagellate symbionts highlights evolutionary adaptations to a symbiotic lifestyle.</title>
        <authorList>
            <person name="Aranda M."/>
            <person name="Li Y."/>
            <person name="Liew Y.J."/>
            <person name="Baumgarten S."/>
            <person name="Simakov O."/>
            <person name="Wilson M."/>
            <person name="Piel J."/>
            <person name="Ashoor H."/>
            <person name="Bougouffa S."/>
            <person name="Bajic V.B."/>
            <person name="Ryu T."/>
            <person name="Ravasi T."/>
            <person name="Bayer T."/>
            <person name="Micklem G."/>
            <person name="Kim H."/>
            <person name="Bhak J."/>
            <person name="Lajeunesse T.C."/>
            <person name="Voolstra C.R."/>
        </authorList>
    </citation>
    <scope>NUCLEOTIDE SEQUENCE [LARGE SCALE GENOMIC DNA]</scope>
    <source>
        <strain evidence="3 4">CCMP2467</strain>
    </source>
</reference>
<dbReference type="InterPro" id="IPR013087">
    <property type="entry name" value="Znf_C2H2_type"/>
</dbReference>
<dbReference type="InterPro" id="IPR036691">
    <property type="entry name" value="Endo/exonu/phosph_ase_sf"/>
</dbReference>
<proteinExistence type="predicted"/>
<feature type="compositionally biased region" description="Pro residues" evidence="1">
    <location>
        <begin position="582"/>
        <end position="593"/>
    </location>
</feature>
<evidence type="ECO:0000313" key="4">
    <source>
        <dbReference type="Proteomes" id="UP000186817"/>
    </source>
</evidence>
<feature type="domain" description="C2H2-type" evidence="2">
    <location>
        <begin position="2034"/>
        <end position="2055"/>
    </location>
</feature>
<dbReference type="InterPro" id="IPR012337">
    <property type="entry name" value="RNaseH-like_sf"/>
</dbReference>
<keyword evidence="4" id="KW-1185">Reference proteome</keyword>
<dbReference type="PROSITE" id="PS00028">
    <property type="entry name" value="ZINC_FINGER_C2H2_1"/>
    <property type="match status" value="1"/>
</dbReference>
<name>A0A1Q9D534_SYMMI</name>
<evidence type="ECO:0000313" key="3">
    <source>
        <dbReference type="EMBL" id="OLP90216.1"/>
    </source>
</evidence>
<comment type="caution">
    <text evidence="3">The sequence shown here is derived from an EMBL/GenBank/DDBJ whole genome shotgun (WGS) entry which is preliminary data.</text>
</comment>
<dbReference type="Gene3D" id="3.60.10.10">
    <property type="entry name" value="Endonuclease/exonuclease/phosphatase"/>
    <property type="match status" value="1"/>
</dbReference>
<dbReference type="GO" id="GO:0003676">
    <property type="term" value="F:nucleic acid binding"/>
    <property type="evidence" value="ECO:0007669"/>
    <property type="project" value="InterPro"/>
</dbReference>
<dbReference type="Proteomes" id="UP000186817">
    <property type="component" value="Unassembled WGS sequence"/>
</dbReference>
<evidence type="ECO:0000259" key="2">
    <source>
        <dbReference type="PROSITE" id="PS00028"/>
    </source>
</evidence>
<protein>
    <recommendedName>
        <fullName evidence="2">C2H2-type domain-containing protein</fullName>
    </recommendedName>
</protein>
<dbReference type="SUPFAM" id="SSF53098">
    <property type="entry name" value="Ribonuclease H-like"/>
    <property type="match status" value="1"/>
</dbReference>
<dbReference type="InterPro" id="IPR036397">
    <property type="entry name" value="RNaseH_sf"/>
</dbReference>
<sequence length="2956" mass="331795">MERHGPRLQEDAVFSLDLGLFRLVPNSFEASLWEATWELHELGCHCEAKVYDFLDFLEWCKCTGTPWLLRLVCHWTSVCQGTLKTMLSCSFLALLSLLIWPVFPAGRCRRSMRPANGPGKLCLAFVMLTVSRGAAATPDAKTLVEGGSVPMPDDLELWMAGQRTLREQLEDSISRWIWEQPLHHNSGTAPEPCYEVTPAHNAVVPAQPAMEDNTLHVTIWLGAAYYEAETIDMELPVPLSMRYMIQALKGACAVIPDSFDDLCPTVPQLGAYYGSFIAQPPWLRHTDRQALALDTRAVGGTAFVFYLEGHVNVAGIMQQMPEYMVHEIDIYVFGATDPLLRGQSLPPIRGGVIKIVPSGRPCHWEDNIEQRLHQPGRWNPHVDPPTHIGGLHTVFQSESDQVIEEILDDGMEPLEVAAENALEIDHGDVVTYLPEQRIPRLAHGGRMIYEQAAVLMAEMHNAANACIVYMDLRQLTFFPQWCQVSTQSFDPRAYIRDLQIPDEDDWVLTVEGGEPLDGGLLRVQHRETLTFWLQPNTSSSEDGLHGDDDGGDSSGGSDSDDDDTDSILRSSDVSGPAFPINPGDPPRGPPPARPMSRSRSPRRGTDQRSNGTNATIALIDHVGPPCYDMTQTCVAFPHSPGNVLQLLESWPCDWACPELDMDMFPAVTREALSNLVPWSQLWGNITAEQGPELHIYTDGSWMEKLQVGGCAVALLLCLGQSTALLGVLGSQTQGDSSSPWTFEAPPALKNEQVGIATGLLWLLQGCQFLRFQEIFFHFDCFSAGWPVEGQWSPVNAFSRQMRALEQFLCRLTMQPLRFRHSKAHVGNPFNEMVDVLAKMIARGKLVFPAPPNSVCELIQSTDLSWLPVMSELALHGICTGSGLRWDGSCPYGNSQLTPEQLIPTRGGDDQPSRELEIKILSLNAQSLRGKWRYYEDQLDAGAYNVACFQEAKSKSGSCSSKNFLRLSTDSDSHWGVAIWFSKQRGLLSSNGQPCRIGEEDINVLHKSPRLLVVSVSLLGQQFLVVSGHCPHSTKPLEAKEFFQTLRQCLLPNKEAAAIIVGLDLNGRLPTGAEGATGDLQHGDPDANGWSLLALAKEMNIWFPATYCDFHIGDTTTYSQANGATHRTDFIGVGGLAEVLEVQSRVVDEFDTANPNEDHSPASLDLTCRIDSHGGRPEIYRPRYDVDKMLTTEGRQLIAQQLQHYAPPSWTMHPDDHCQHLQDFLHSLMAEHFSKTEQAPRATYIPDDVWAWRNAKLRLKQKARHRKHLWQAMLSRAFLQWKEGSDYEVEHLLQKQALLYDVIAGAIRWITAKIKTGIQKAKACYLQQLVYQAGDKATDILHKAKAAGIGGRQARPVSRPLPALKDQEGQVAASRDDRDQIWLRHFGKQEMGEIIPTTRLLNEDQGLFWDEDLEWDIRDLPTLHDLEDVLRRAPRRKALGLDAIPGELLAASPAAMGRALYPLVFKSAAMLYQPVQWRGGILQESWKRAGDASSPTSYRSLFISSQVGKCYHKLLRRKAAPYVEQALHDFHLGAKQGAPVLYPALYIQAFLRMARRRHHSVAVLFLDVQSAYYRVIRELSVGRVDCDETIMHVFRYFDLAPDDAHEFLEVIKQGGMMKDAGLSGPLRHMAKDLLHRSWFITRHGTASQVCKTQAGSRPGESWADVIFSFVLSKILMQITEIATAEELLTELSVDLSTGLFGDPGSGEPTLARDSTWADDCAVPLSDEQPARLLRKASRMASIILDYCMRHGMLPNLKPKKTAFILAARGPGSQKARQRFFPKGEKVMALQDLQLEVTVASQYVHLGGLIDVEMKLQAEARRRLSMAKAAFDSGKALLYTNATIPLKDRAALFNTSITSTFFNLALWTTQTHAWVQLDGGFSRLLRGLLSKTYKGDMLYKVAAPAVHILTGVPPLECLLTKARLSLLCSMAKTAPRNLWAVLQEEHTWLSEVRADLEWLALDGHEWPPRQEAYWPEWRRILAESTAWFKRRVTRWTKATMQRCQKQHRYELGLWALARRAHSRQTTMATDRVSWTCRLCDVHLKTKAALGAHFFKVHKRSAKYRAMVTGSHCKACGRECWTRNRLAIHLRGRPSCVLALHRLGIRADRLAPGLGSRGWRQRAEEDYTLAVSARVDEPLPEVDGSLWDRYMEQAYAELCDELLVYDLPEAFDQLVRRIQTVFCRFPLYQQEMDEIAMHIGLEVRELREAGVADYWTPTCFDNLCAALDDFAQQTWANDDGQPRTVEPAMETLRQFQGTVARIQWATLLPTPEGENVTPDVCLRLADDWEVALSSDSRLADVATVESSYWLLLPDSLREAWEAALTGATVQLEMERVFALLVILMAIGVFSSFITSITATMSSLRKARDDSNKTQMTLFRFFNQRNLSVGLYGKVEEALRLDGLASVRVKESEVPVLARMPERLRMQLHEEMYMSMVNVLGFWPDSAPDHQYFYSNLCHTCISEEVCTQQQDVFMPGTDCKHVLVIETGLMHYFARNQANVLTRNQEVQSEDVLCLPCLWADWQHRGRLTAGTGTSYYGKVNADEFALLARKFGGAFWVHLQIFGILLISEIENRDERSSINEHITDIQMSKDELQRMKSRAETYVAILQANDTGFSGGAESTPSLHSRIPLPVTASRSGVDSGRNSFRESLEERRMSRSYDSHIGTEHAKYMRQFEKFQLADLDSYFEEAYAWYFIHVDAEDLRNRWSTVRPRVANILRAAKKVSRLPTISTWEIRRIDECLEKDIWYLRLLAKLLRGAEVCGSAMRETSHCIGDSSSLPFGSQRRRGDPVTHRVRPSAALQEDPVLVHISAMLRAIFSGLAVAAASSGPAGPAEVSSGTKLSQKFDYGAFDQITAQLDPEKLEENMLQAMTTNSSARENTIKKMMGKLQTFAQDEQSWEQKAIDAFHGKLSESCDKLVKAAGEATVKLQKDVQEERIAPFEEDEGCVGQLSEAIKHLS</sequence>